<name>F4RLC5_MELLP</name>
<dbReference type="Proteomes" id="UP000001072">
    <property type="component" value="Unassembled WGS sequence"/>
</dbReference>
<dbReference type="RefSeq" id="XP_007409845.1">
    <property type="nucleotide sequence ID" value="XM_007409783.1"/>
</dbReference>
<evidence type="ECO:0000256" key="1">
    <source>
        <dbReference type="SAM" id="MobiDB-lite"/>
    </source>
</evidence>
<dbReference type="InParanoid" id="F4RLC5"/>
<gene>
    <name evidence="2" type="ORF">MELLADRAFT_86324</name>
</gene>
<evidence type="ECO:0000313" key="3">
    <source>
        <dbReference type="Proteomes" id="UP000001072"/>
    </source>
</evidence>
<organism evidence="3">
    <name type="scientific">Melampsora larici-populina (strain 98AG31 / pathotype 3-4-7)</name>
    <name type="common">Poplar leaf rust fungus</name>
    <dbReference type="NCBI Taxonomy" id="747676"/>
    <lineage>
        <taxon>Eukaryota</taxon>
        <taxon>Fungi</taxon>
        <taxon>Dikarya</taxon>
        <taxon>Basidiomycota</taxon>
        <taxon>Pucciniomycotina</taxon>
        <taxon>Pucciniomycetes</taxon>
        <taxon>Pucciniales</taxon>
        <taxon>Melampsoraceae</taxon>
        <taxon>Melampsora</taxon>
    </lineage>
</organism>
<feature type="region of interest" description="Disordered" evidence="1">
    <location>
        <begin position="27"/>
        <end position="72"/>
    </location>
</feature>
<keyword evidence="3" id="KW-1185">Reference proteome</keyword>
<dbReference type="AlphaFoldDB" id="F4RLC5"/>
<feature type="compositionally biased region" description="Pro residues" evidence="1">
    <location>
        <begin position="101"/>
        <end position="111"/>
    </location>
</feature>
<proteinExistence type="predicted"/>
<dbReference type="EMBL" id="GL883106">
    <property type="protein sequence ID" value="EGG06885.1"/>
    <property type="molecule type" value="Genomic_DNA"/>
</dbReference>
<feature type="compositionally biased region" description="Polar residues" evidence="1">
    <location>
        <begin position="121"/>
        <end position="133"/>
    </location>
</feature>
<reference evidence="3" key="1">
    <citation type="journal article" date="2011" name="Proc. Natl. Acad. Sci. U.S.A.">
        <title>Obligate biotrophy features unraveled by the genomic analysis of rust fungi.</title>
        <authorList>
            <person name="Duplessis S."/>
            <person name="Cuomo C.A."/>
            <person name="Lin Y.-C."/>
            <person name="Aerts A."/>
            <person name="Tisserant E."/>
            <person name="Veneault-Fourrey C."/>
            <person name="Joly D.L."/>
            <person name="Hacquard S."/>
            <person name="Amselem J."/>
            <person name="Cantarel B.L."/>
            <person name="Chiu R."/>
            <person name="Coutinho P.M."/>
            <person name="Feau N."/>
            <person name="Field M."/>
            <person name="Frey P."/>
            <person name="Gelhaye E."/>
            <person name="Goldberg J."/>
            <person name="Grabherr M.G."/>
            <person name="Kodira C.D."/>
            <person name="Kohler A."/>
            <person name="Kuees U."/>
            <person name="Lindquist E.A."/>
            <person name="Lucas S.M."/>
            <person name="Mago R."/>
            <person name="Mauceli E."/>
            <person name="Morin E."/>
            <person name="Murat C."/>
            <person name="Pangilinan J.L."/>
            <person name="Park R."/>
            <person name="Pearson M."/>
            <person name="Quesneville H."/>
            <person name="Rouhier N."/>
            <person name="Sakthikumar S."/>
            <person name="Salamov A.A."/>
            <person name="Schmutz J."/>
            <person name="Selles B."/>
            <person name="Shapiro H."/>
            <person name="Tanguay P."/>
            <person name="Tuskan G.A."/>
            <person name="Henrissat B."/>
            <person name="Van de Peer Y."/>
            <person name="Rouze P."/>
            <person name="Ellis J.G."/>
            <person name="Dodds P.N."/>
            <person name="Schein J.E."/>
            <person name="Zhong S."/>
            <person name="Hamelin R.C."/>
            <person name="Grigoriev I.V."/>
            <person name="Szabo L.J."/>
            <person name="Martin F."/>
        </authorList>
    </citation>
    <scope>NUCLEOTIDE SEQUENCE [LARGE SCALE GENOMIC DNA]</scope>
    <source>
        <strain evidence="3">98AG31 / pathotype 3-4-7</strain>
    </source>
</reference>
<dbReference type="GeneID" id="18934150"/>
<sequence>MLYLKIREGILLDAVVQMVIKPGSQRCGKRAARHSAAQRGTARHSAAQRSARRSRSVGRETRPRGALFSADIRGPQIGPAALFAAPNPFTAVQPSSAQAIPIPPLPRPPLPQATDLAHRIPSSNTNSLPSNDTNSFGVILI</sequence>
<dbReference type="VEuPathDB" id="FungiDB:MELLADRAFT_86324"/>
<feature type="region of interest" description="Disordered" evidence="1">
    <location>
        <begin position="94"/>
        <end position="133"/>
    </location>
</feature>
<dbReference type="KEGG" id="mlr:MELLADRAFT_86324"/>
<evidence type="ECO:0000313" key="2">
    <source>
        <dbReference type="EMBL" id="EGG06885.1"/>
    </source>
</evidence>
<dbReference type="HOGENOM" id="CLU_1825715_0_0_1"/>
<protein>
    <submittedName>
        <fullName evidence="2">Uncharacterized protein</fullName>
    </submittedName>
</protein>
<accession>F4RLC5</accession>